<organism evidence="1 2">
    <name type="scientific">Jiella flava</name>
    <dbReference type="NCBI Taxonomy" id="2816857"/>
    <lineage>
        <taxon>Bacteria</taxon>
        <taxon>Pseudomonadati</taxon>
        <taxon>Pseudomonadota</taxon>
        <taxon>Alphaproteobacteria</taxon>
        <taxon>Hyphomicrobiales</taxon>
        <taxon>Aurantimonadaceae</taxon>
        <taxon>Jiella</taxon>
    </lineage>
</organism>
<dbReference type="AlphaFoldDB" id="A0A939G1U8"/>
<reference evidence="1" key="1">
    <citation type="submission" date="2021-03" db="EMBL/GenBank/DDBJ databases">
        <title>Whole genome sequence of Jiella sp. CQZ9-1.</title>
        <authorList>
            <person name="Tuo L."/>
        </authorList>
    </citation>
    <scope>NUCLEOTIDE SEQUENCE</scope>
    <source>
        <strain evidence="1">CQZ9-1</strain>
    </source>
</reference>
<sequence>MPGLPRDEPATALRQALDAAGIDPARFLAIEPGGTLDVAAMRPTAEPLGAG</sequence>
<name>A0A939G1U8_9HYPH</name>
<evidence type="ECO:0000313" key="2">
    <source>
        <dbReference type="Proteomes" id="UP000664122"/>
    </source>
</evidence>
<proteinExistence type="predicted"/>
<evidence type="ECO:0000313" key="1">
    <source>
        <dbReference type="EMBL" id="MBO0664256.1"/>
    </source>
</evidence>
<comment type="caution">
    <text evidence="1">The sequence shown here is derived from an EMBL/GenBank/DDBJ whole genome shotgun (WGS) entry which is preliminary data.</text>
</comment>
<gene>
    <name evidence="1" type="ORF">J1C48_16875</name>
</gene>
<dbReference type="EMBL" id="JAFMPP010000019">
    <property type="protein sequence ID" value="MBO0664256.1"/>
    <property type="molecule type" value="Genomic_DNA"/>
</dbReference>
<protein>
    <submittedName>
        <fullName evidence="1">Uncharacterized protein</fullName>
    </submittedName>
</protein>
<dbReference type="RefSeq" id="WP_207259176.1">
    <property type="nucleotide sequence ID" value="NZ_JAFMPP010000019.1"/>
</dbReference>
<accession>A0A939G1U8</accession>
<dbReference type="Proteomes" id="UP000664122">
    <property type="component" value="Unassembled WGS sequence"/>
</dbReference>
<keyword evidence="2" id="KW-1185">Reference proteome</keyword>